<feature type="domain" description="Homogentisate 1,2-dioxygenase C-terminal" evidence="14">
    <location>
        <begin position="297"/>
        <end position="397"/>
    </location>
</feature>
<evidence type="ECO:0000256" key="10">
    <source>
        <dbReference type="ARBA" id="ARBA00030235"/>
    </source>
</evidence>
<dbReference type="PANTHER" id="PTHR11056:SF0">
    <property type="entry name" value="HOMOGENTISATE 1,2-DIOXYGENASE"/>
    <property type="match status" value="1"/>
</dbReference>
<feature type="domain" description="Homogentisate 1,2-dioxygenase N-terminal" evidence="15">
    <location>
        <begin position="14"/>
        <end position="231"/>
    </location>
</feature>
<keyword evidence="18" id="KW-1185">Reference proteome</keyword>
<evidence type="ECO:0000259" key="15">
    <source>
        <dbReference type="Pfam" id="PF20510"/>
    </source>
</evidence>
<comment type="caution">
    <text evidence="16">The sequence shown here is derived from an EMBL/GenBank/DDBJ whole genome shotgun (WGS) entry which is preliminary data.</text>
</comment>
<evidence type="ECO:0000256" key="11">
    <source>
        <dbReference type="ARBA" id="ARBA00030437"/>
    </source>
</evidence>
<evidence type="ECO:0000256" key="8">
    <source>
        <dbReference type="ARBA" id="ARBA00023002"/>
    </source>
</evidence>
<feature type="binding site" evidence="13">
    <location>
        <position position="304"/>
    </location>
    <ligand>
        <name>Fe cation</name>
        <dbReference type="ChEBI" id="CHEBI:24875"/>
    </ligand>
</feature>
<evidence type="ECO:0000256" key="9">
    <source>
        <dbReference type="ARBA" id="ARBA00023004"/>
    </source>
</evidence>
<reference evidence="16" key="1">
    <citation type="submission" date="2021-02" db="EMBL/GenBank/DDBJ databases">
        <authorList>
            <person name="Nowell W R."/>
        </authorList>
    </citation>
    <scope>NUCLEOTIDE SEQUENCE</scope>
</reference>
<dbReference type="EC" id="1.13.11.5" evidence="4"/>
<protein>
    <recommendedName>
        <fullName evidence="5">Homogentisate 1,2-dioxygenase</fullName>
        <ecNumber evidence="4">1.13.11.5</ecNumber>
    </recommendedName>
    <alternativeName>
        <fullName evidence="10">Homogentisate oxygenase</fullName>
    </alternativeName>
    <alternativeName>
        <fullName evidence="11">Homogentisic acid oxidase</fullName>
    </alternativeName>
    <alternativeName>
        <fullName evidence="12">Homogentisicase</fullName>
    </alternativeName>
</protein>
<dbReference type="OrthoDB" id="1689029at2759"/>
<dbReference type="InterPro" id="IPR014710">
    <property type="entry name" value="RmlC-like_jellyroll"/>
</dbReference>
<feature type="binding site" evidence="13">
    <location>
        <position position="334"/>
    </location>
    <ligand>
        <name>Fe cation</name>
        <dbReference type="ChEBI" id="CHEBI:24875"/>
    </ligand>
</feature>
<dbReference type="PANTHER" id="PTHR11056">
    <property type="entry name" value="HOMOGENTISATE 1,2-DIOXYGENASE"/>
    <property type="match status" value="1"/>
</dbReference>
<sequence length="408" mass="46722">MDKQDNDHNWEELKYLSGFGNDFACEDVRCPDSLPEAQNSPQQCPYGLYAEQLSGTAFTCPRETNKRSWLYRILPSVLHEPFIPVKSDYITNKWDNEEPNPNQTRWKPFLIPDVQKEKKDFLEGLATLCGAGDTRCRHGASVYIYGCNSSMENKALCNADGDFLIVPQHGQLRVTTEFGRMLVKPEEICVIQQGMRFSIDVDQPSRGYILEVFDNHFVLPNLGPIGDISIALIFKHLTIYLFTEFFYPSLFFISSIHLLAWFEDRECEFTVIHKYQGSLFQSKQILCQIHIRRHVHCLGNCMSEFMGLITGKYEAKEEGFQPGGATLHSMMTPHGPDADCFEKAIVEELTPKRVAEGSLAFMFETSLSLALTKWSLSTCERVDKDYFKCWSSLKKHFTGLKIDDQKHS</sequence>
<comment type="similarity">
    <text evidence="3">Belongs to the homogentisate dioxygenase family.</text>
</comment>
<gene>
    <name evidence="16" type="ORF">GPM918_LOCUS14551</name>
    <name evidence="17" type="ORF">SRO942_LOCUS14551</name>
</gene>
<comment type="pathway">
    <text evidence="2">Amino-acid degradation; L-phenylalanine degradation; acetoacetate and fumarate from L-phenylalanine: step 4/6.</text>
</comment>
<keyword evidence="7" id="KW-0223">Dioxygenase</keyword>
<dbReference type="GO" id="GO:0046872">
    <property type="term" value="F:metal ion binding"/>
    <property type="evidence" value="ECO:0007669"/>
    <property type="project" value="UniProtKB-KW"/>
</dbReference>
<evidence type="ECO:0000256" key="3">
    <source>
        <dbReference type="ARBA" id="ARBA00007757"/>
    </source>
</evidence>
<evidence type="ECO:0000256" key="1">
    <source>
        <dbReference type="ARBA" id="ARBA00001962"/>
    </source>
</evidence>
<evidence type="ECO:0000256" key="6">
    <source>
        <dbReference type="ARBA" id="ARBA00022723"/>
    </source>
</evidence>
<dbReference type="GO" id="GO:0005737">
    <property type="term" value="C:cytoplasm"/>
    <property type="evidence" value="ECO:0007669"/>
    <property type="project" value="TreeGrafter"/>
</dbReference>
<feature type="binding site" evidence="13">
    <location>
        <position position="334"/>
    </location>
    <ligand>
        <name>homogentisate</name>
        <dbReference type="ChEBI" id="CHEBI:16169"/>
    </ligand>
</feature>
<accession>A0A814HY16</accession>
<comment type="cofactor">
    <cofactor evidence="1 13">
        <name>Fe cation</name>
        <dbReference type="ChEBI" id="CHEBI:24875"/>
    </cofactor>
</comment>
<keyword evidence="9 13" id="KW-0408">Iron</keyword>
<evidence type="ECO:0000313" key="16">
    <source>
        <dbReference type="EMBL" id="CAF1016573.1"/>
    </source>
</evidence>
<dbReference type="Pfam" id="PF20510">
    <property type="entry name" value="HgmA_N"/>
    <property type="match status" value="1"/>
</dbReference>
<evidence type="ECO:0000256" key="2">
    <source>
        <dbReference type="ARBA" id="ARBA00004704"/>
    </source>
</evidence>
<dbReference type="EMBL" id="CAJNOQ010003521">
    <property type="protein sequence ID" value="CAF1016573.1"/>
    <property type="molecule type" value="Genomic_DNA"/>
</dbReference>
<dbReference type="GO" id="GO:0006559">
    <property type="term" value="P:L-phenylalanine catabolic process"/>
    <property type="evidence" value="ECO:0007669"/>
    <property type="project" value="UniProtKB-UniPathway"/>
</dbReference>
<dbReference type="InterPro" id="IPR046452">
    <property type="entry name" value="HgmA_N"/>
</dbReference>
<dbReference type="Gene3D" id="2.60.120.10">
    <property type="entry name" value="Jelly Rolls"/>
    <property type="match status" value="1"/>
</dbReference>
<feature type="binding site" evidence="13">
    <location>
        <position position="313"/>
    </location>
    <ligand>
        <name>homogentisate</name>
        <dbReference type="ChEBI" id="CHEBI:16169"/>
    </ligand>
</feature>
<dbReference type="SUPFAM" id="SSF51182">
    <property type="entry name" value="RmlC-like cupins"/>
    <property type="match status" value="1"/>
</dbReference>
<dbReference type="AlphaFoldDB" id="A0A814HY16"/>
<dbReference type="GO" id="GO:0004411">
    <property type="term" value="F:homogentisate 1,2-dioxygenase activity"/>
    <property type="evidence" value="ECO:0007669"/>
    <property type="project" value="UniProtKB-EC"/>
</dbReference>
<dbReference type="Proteomes" id="UP000663829">
    <property type="component" value="Unassembled WGS sequence"/>
</dbReference>
<name>A0A814HY16_9BILA</name>
<dbReference type="EMBL" id="CAJOBC010003521">
    <property type="protein sequence ID" value="CAF3788122.1"/>
    <property type="molecule type" value="Genomic_DNA"/>
</dbReference>
<dbReference type="CDD" id="cd07000">
    <property type="entry name" value="cupin_HGO_N"/>
    <property type="match status" value="1"/>
</dbReference>
<evidence type="ECO:0000256" key="13">
    <source>
        <dbReference type="PIRSR" id="PIRSR605708-2"/>
    </source>
</evidence>
<keyword evidence="8" id="KW-0560">Oxidoreductase</keyword>
<evidence type="ECO:0000256" key="7">
    <source>
        <dbReference type="ARBA" id="ARBA00022964"/>
    </source>
</evidence>
<proteinExistence type="inferred from homology"/>
<dbReference type="UniPathway" id="UPA00139">
    <property type="reaction ID" value="UER00339"/>
</dbReference>
<evidence type="ECO:0000256" key="12">
    <source>
        <dbReference type="ARBA" id="ARBA00033225"/>
    </source>
</evidence>
<dbReference type="InterPro" id="IPR046451">
    <property type="entry name" value="HgmA_C"/>
</dbReference>
<keyword evidence="6 13" id="KW-0479">Metal-binding</keyword>
<dbReference type="GO" id="GO:0006570">
    <property type="term" value="P:tyrosine metabolic process"/>
    <property type="evidence" value="ECO:0007669"/>
    <property type="project" value="InterPro"/>
</dbReference>
<evidence type="ECO:0000313" key="18">
    <source>
        <dbReference type="Proteomes" id="UP000663829"/>
    </source>
</evidence>
<dbReference type="Pfam" id="PF04209">
    <property type="entry name" value="HgmA_C"/>
    <property type="match status" value="1"/>
</dbReference>
<evidence type="ECO:0000256" key="4">
    <source>
        <dbReference type="ARBA" id="ARBA00013127"/>
    </source>
</evidence>
<evidence type="ECO:0000256" key="5">
    <source>
        <dbReference type="ARBA" id="ARBA00018757"/>
    </source>
</evidence>
<organism evidence="16 18">
    <name type="scientific">Didymodactylos carnosus</name>
    <dbReference type="NCBI Taxonomy" id="1234261"/>
    <lineage>
        <taxon>Eukaryota</taxon>
        <taxon>Metazoa</taxon>
        <taxon>Spiralia</taxon>
        <taxon>Gnathifera</taxon>
        <taxon>Rotifera</taxon>
        <taxon>Eurotatoria</taxon>
        <taxon>Bdelloidea</taxon>
        <taxon>Philodinida</taxon>
        <taxon>Philodinidae</taxon>
        <taxon>Didymodactylos</taxon>
    </lineage>
</organism>
<dbReference type="InterPro" id="IPR005708">
    <property type="entry name" value="Homogentis_dOase"/>
</dbReference>
<evidence type="ECO:0000259" key="14">
    <source>
        <dbReference type="Pfam" id="PF04209"/>
    </source>
</evidence>
<evidence type="ECO:0000313" key="17">
    <source>
        <dbReference type="EMBL" id="CAF3788122.1"/>
    </source>
</evidence>
<dbReference type="Proteomes" id="UP000681722">
    <property type="component" value="Unassembled WGS sequence"/>
</dbReference>
<dbReference type="InterPro" id="IPR011051">
    <property type="entry name" value="RmlC_Cupin_sf"/>
</dbReference>